<reference evidence="1 2" key="1">
    <citation type="submission" date="2021-06" db="EMBL/GenBank/DDBJ databases">
        <authorList>
            <person name="Palmer J.M."/>
        </authorList>
    </citation>
    <scope>NUCLEOTIDE SEQUENCE [LARGE SCALE GENOMIC DNA]</scope>
    <source>
        <strain evidence="1 2">AS_MEX2019</strain>
        <tissue evidence="1">Muscle</tissue>
    </source>
</reference>
<organism evidence="1 2">
    <name type="scientific">Ameca splendens</name>
    <dbReference type="NCBI Taxonomy" id="208324"/>
    <lineage>
        <taxon>Eukaryota</taxon>
        <taxon>Metazoa</taxon>
        <taxon>Chordata</taxon>
        <taxon>Craniata</taxon>
        <taxon>Vertebrata</taxon>
        <taxon>Euteleostomi</taxon>
        <taxon>Actinopterygii</taxon>
        <taxon>Neopterygii</taxon>
        <taxon>Teleostei</taxon>
        <taxon>Neoteleostei</taxon>
        <taxon>Acanthomorphata</taxon>
        <taxon>Ovalentaria</taxon>
        <taxon>Atherinomorphae</taxon>
        <taxon>Cyprinodontiformes</taxon>
        <taxon>Goodeidae</taxon>
        <taxon>Ameca</taxon>
    </lineage>
</organism>
<dbReference type="Proteomes" id="UP001469553">
    <property type="component" value="Unassembled WGS sequence"/>
</dbReference>
<sequence>MPAVAIIPQLRAATKPETQNRCVLEPVPQQLTIGLTKSFFSPARLKRRALQDTCLGSEEGERLALSRLGSVTW</sequence>
<accession>A0ABV0Y584</accession>
<protein>
    <submittedName>
        <fullName evidence="1">Uncharacterized protein</fullName>
    </submittedName>
</protein>
<keyword evidence="2" id="KW-1185">Reference proteome</keyword>
<dbReference type="EMBL" id="JAHRIP010021515">
    <property type="protein sequence ID" value="MEQ2288799.1"/>
    <property type="molecule type" value="Genomic_DNA"/>
</dbReference>
<proteinExistence type="predicted"/>
<gene>
    <name evidence="1" type="ORF">AMECASPLE_026453</name>
</gene>
<evidence type="ECO:0000313" key="2">
    <source>
        <dbReference type="Proteomes" id="UP001469553"/>
    </source>
</evidence>
<comment type="caution">
    <text evidence="1">The sequence shown here is derived from an EMBL/GenBank/DDBJ whole genome shotgun (WGS) entry which is preliminary data.</text>
</comment>
<name>A0ABV0Y584_9TELE</name>
<evidence type="ECO:0000313" key="1">
    <source>
        <dbReference type="EMBL" id="MEQ2288799.1"/>
    </source>
</evidence>